<reference evidence="2 3" key="1">
    <citation type="submission" date="2017-08" db="EMBL/GenBank/DDBJ databases">
        <authorList>
            <person name="de Groot N.N."/>
        </authorList>
    </citation>
    <scope>NUCLEOTIDE SEQUENCE [LARGE SCALE GENOMIC DNA]</scope>
    <source>
        <strain evidence="2 3">USBA 352</strain>
    </source>
</reference>
<dbReference type="Proteomes" id="UP000219331">
    <property type="component" value="Unassembled WGS sequence"/>
</dbReference>
<evidence type="ECO:0000313" key="3">
    <source>
        <dbReference type="Proteomes" id="UP000219331"/>
    </source>
</evidence>
<dbReference type="EMBL" id="OBML01000001">
    <property type="protein sequence ID" value="SOB89287.1"/>
    <property type="molecule type" value="Genomic_DNA"/>
</dbReference>
<proteinExistence type="predicted"/>
<dbReference type="InterPro" id="IPR025227">
    <property type="entry name" value="DUF4169"/>
</dbReference>
<name>A0A285RA88_9HYPH</name>
<organism evidence="2 3">
    <name type="scientific">Stappia indica</name>
    <dbReference type="NCBI Taxonomy" id="538381"/>
    <lineage>
        <taxon>Bacteria</taxon>
        <taxon>Pseudomonadati</taxon>
        <taxon>Pseudomonadota</taxon>
        <taxon>Alphaproteobacteria</taxon>
        <taxon>Hyphomicrobiales</taxon>
        <taxon>Stappiaceae</taxon>
        <taxon>Stappia</taxon>
    </lineage>
</organism>
<feature type="region of interest" description="Disordered" evidence="1">
    <location>
        <begin position="1"/>
        <end position="72"/>
    </location>
</feature>
<accession>A0A285RA88</accession>
<dbReference type="AlphaFoldDB" id="A0A285RA88"/>
<dbReference type="Pfam" id="PF13770">
    <property type="entry name" value="DUF4169"/>
    <property type="match status" value="1"/>
</dbReference>
<keyword evidence="3" id="KW-1185">Reference proteome</keyword>
<sequence length="72" mass="7994">MMSGDIVNLRQARKARARREKDEKAAQNRSLFGRSKAEKSRDRAEADKALVHIEGHRRDTSASPAGSTGEDD</sequence>
<gene>
    <name evidence="2" type="ORF">SAMN05421512_101197</name>
</gene>
<feature type="compositionally biased region" description="Basic and acidic residues" evidence="1">
    <location>
        <begin position="35"/>
        <end position="60"/>
    </location>
</feature>
<protein>
    <recommendedName>
        <fullName evidence="4">DUF4169 domain-containing protein</fullName>
    </recommendedName>
</protein>
<dbReference type="STRING" id="538381.GCA_001696535_01276"/>
<evidence type="ECO:0000256" key="1">
    <source>
        <dbReference type="SAM" id="MobiDB-lite"/>
    </source>
</evidence>
<evidence type="ECO:0008006" key="4">
    <source>
        <dbReference type="Google" id="ProtNLM"/>
    </source>
</evidence>
<evidence type="ECO:0000313" key="2">
    <source>
        <dbReference type="EMBL" id="SOB89287.1"/>
    </source>
</evidence>